<comment type="caution">
    <text evidence="4">The sequence shown here is derived from an EMBL/GenBank/DDBJ whole genome shotgun (WGS) entry which is preliminary data.</text>
</comment>
<evidence type="ECO:0000256" key="3">
    <source>
        <dbReference type="SAM" id="MobiDB-lite"/>
    </source>
</evidence>
<dbReference type="RefSeq" id="WP_344694692.1">
    <property type="nucleotide sequence ID" value="NZ_BAABBF010000013.1"/>
</dbReference>
<organism evidence="4 5">
    <name type="scientific">Sphingomonas cynarae</name>
    <dbReference type="NCBI Taxonomy" id="930197"/>
    <lineage>
        <taxon>Bacteria</taxon>
        <taxon>Pseudomonadati</taxon>
        <taxon>Pseudomonadota</taxon>
        <taxon>Alphaproteobacteria</taxon>
        <taxon>Sphingomonadales</taxon>
        <taxon>Sphingomonadaceae</taxon>
        <taxon>Sphingomonas</taxon>
    </lineage>
</organism>
<dbReference type="Proteomes" id="UP001500523">
    <property type="component" value="Unassembled WGS sequence"/>
</dbReference>
<keyword evidence="2" id="KW-0732">Signal</keyword>
<reference evidence="5" key="1">
    <citation type="journal article" date="2019" name="Int. J. Syst. Evol. Microbiol.">
        <title>The Global Catalogue of Microorganisms (GCM) 10K type strain sequencing project: providing services to taxonomists for standard genome sequencing and annotation.</title>
        <authorList>
            <consortium name="The Broad Institute Genomics Platform"/>
            <consortium name="The Broad Institute Genome Sequencing Center for Infectious Disease"/>
            <person name="Wu L."/>
            <person name="Ma J."/>
        </authorList>
    </citation>
    <scope>NUCLEOTIDE SEQUENCE [LARGE SCALE GENOMIC DNA]</scope>
    <source>
        <strain evidence="5">JCM 17498</strain>
    </source>
</reference>
<accession>A0ABP7ESC1</accession>
<evidence type="ECO:0000256" key="2">
    <source>
        <dbReference type="ARBA" id="ARBA00022729"/>
    </source>
</evidence>
<feature type="compositionally biased region" description="Low complexity" evidence="3">
    <location>
        <begin position="351"/>
        <end position="362"/>
    </location>
</feature>
<feature type="region of interest" description="Disordered" evidence="3">
    <location>
        <begin position="32"/>
        <end position="105"/>
    </location>
</feature>
<dbReference type="PANTHER" id="PTHR30035:SF3">
    <property type="entry name" value="INTERMEMBRANE PHOSPHOLIPID TRANSPORT SYSTEM LIPOPROTEIN MLAA"/>
    <property type="match status" value="1"/>
</dbReference>
<name>A0ABP7ESC1_9SPHN</name>
<feature type="compositionally biased region" description="Polar residues" evidence="3">
    <location>
        <begin position="43"/>
        <end position="60"/>
    </location>
</feature>
<protein>
    <recommendedName>
        <fullName evidence="6">Phospholipid-binding lipoprotein MlaA</fullName>
    </recommendedName>
</protein>
<evidence type="ECO:0008006" key="6">
    <source>
        <dbReference type="Google" id="ProtNLM"/>
    </source>
</evidence>
<evidence type="ECO:0000313" key="5">
    <source>
        <dbReference type="Proteomes" id="UP001500523"/>
    </source>
</evidence>
<evidence type="ECO:0000313" key="4">
    <source>
        <dbReference type="EMBL" id="GAA3723983.1"/>
    </source>
</evidence>
<dbReference type="InterPro" id="IPR007428">
    <property type="entry name" value="MlaA"/>
</dbReference>
<dbReference type="PANTHER" id="PTHR30035">
    <property type="entry name" value="LIPOPROTEIN VACJ-RELATED"/>
    <property type="match status" value="1"/>
</dbReference>
<feature type="compositionally biased region" description="Low complexity" evidence="3">
    <location>
        <begin position="75"/>
        <end position="85"/>
    </location>
</feature>
<evidence type="ECO:0000256" key="1">
    <source>
        <dbReference type="ARBA" id="ARBA00010634"/>
    </source>
</evidence>
<sequence length="384" mass="40140">MSVVMVALLLAGSSVEILPALVPPAATAPIQMAPDTLPRPSGQAISVEQETPGQNPSQAATAVPPSPVVEPDGPATPATLVTPATPSTPPQGGQAAPSGHSPQNDIIVTGRKEAAGDPLRAINAESFAVTQKVDDAVVGPVARTYKKTVPGPIRSGIHNFLYNLREPIVFLNFLLQLKPGKAVETVGRFAINSTIGAVGVVDIAKRKPFRLPRRSNGFANTLGYYGIKNGPFLFLPLVGPTTVRDLFGGAIDRLILPAAVGSPFTSATYAIPAGVLGTLDHRSEFDQTLKDLHDNSPDPYAASRAFYLNRRQAEIDRLHGRGDNDPAGMTGPPPSVRPFVPRDLEPPPSTPDTSTPDTSTPDPSERLRSPASAPTPSDGGPSGQ</sequence>
<dbReference type="EMBL" id="BAABBF010000013">
    <property type="protein sequence ID" value="GAA3723983.1"/>
    <property type="molecule type" value="Genomic_DNA"/>
</dbReference>
<comment type="similarity">
    <text evidence="1">Belongs to the MlaA family.</text>
</comment>
<dbReference type="Pfam" id="PF04333">
    <property type="entry name" value="MlaA"/>
    <property type="match status" value="1"/>
</dbReference>
<dbReference type="PRINTS" id="PR01805">
    <property type="entry name" value="VACJLIPOPROT"/>
</dbReference>
<proteinExistence type="inferred from homology"/>
<gene>
    <name evidence="4" type="ORF">GCM10022268_35150</name>
</gene>
<keyword evidence="5" id="KW-1185">Reference proteome</keyword>
<feature type="region of interest" description="Disordered" evidence="3">
    <location>
        <begin position="318"/>
        <end position="384"/>
    </location>
</feature>